<dbReference type="Pfam" id="PF01420">
    <property type="entry name" value="Methylase_S"/>
    <property type="match status" value="1"/>
</dbReference>
<evidence type="ECO:0000256" key="2">
    <source>
        <dbReference type="ARBA" id="ARBA00022747"/>
    </source>
</evidence>
<gene>
    <name evidence="5" type="ORF">CXK93_00470</name>
</gene>
<dbReference type="InterPro" id="IPR052021">
    <property type="entry name" value="Type-I_RS_S_subunit"/>
</dbReference>
<comment type="similarity">
    <text evidence="1">Belongs to the type-I restriction system S methylase family.</text>
</comment>
<reference evidence="5 6" key="1">
    <citation type="submission" date="2018-01" db="EMBL/GenBank/DDBJ databases">
        <title>Denitrification phenotypes of diverse strains of Pseudomonas stutzeri.</title>
        <authorList>
            <person name="Milligan D.A."/>
            <person name="Bergaust L."/>
            <person name="Bakken L.R."/>
            <person name="Frostegard A."/>
        </authorList>
    </citation>
    <scope>NUCLEOTIDE SEQUENCE [LARGE SCALE GENOMIC DNA]</scope>
    <source>
        <strain evidence="5 6">ST27MN3</strain>
    </source>
</reference>
<dbReference type="CDD" id="cd17253">
    <property type="entry name" value="RMtype1_S_Eco933I-TRD2-CR2_like"/>
    <property type="match status" value="1"/>
</dbReference>
<evidence type="ECO:0000313" key="6">
    <source>
        <dbReference type="Proteomes" id="UP000236021"/>
    </source>
</evidence>
<dbReference type="Gene3D" id="1.10.287.1120">
    <property type="entry name" value="Bipartite methylase S protein"/>
    <property type="match status" value="1"/>
</dbReference>
<keyword evidence="6" id="KW-1185">Reference proteome</keyword>
<name>A0ABX4W147_9GAMM</name>
<accession>A0ABX4W147</accession>
<dbReference type="InterPro" id="IPR044946">
    <property type="entry name" value="Restrct_endonuc_typeI_TRD_sf"/>
</dbReference>
<dbReference type="InterPro" id="IPR000055">
    <property type="entry name" value="Restrct_endonuc_typeI_TRD"/>
</dbReference>
<sequence>MSFPRYPEYKDSGVEWLGKVPKHWQVKPLKFVASVQTGIAKGKDNAGKDTIEVPYLRVANVQDGYLALDNVSRIEIPEELLGRYSLQAGDVLMNEGGDFDKLGRGHIWNGEIEPCIHQNHVFAVRPSKVSSHWLNTITGSGYAQFYFMTRAKQSTNLASISSTNIMELPVVVPPEDEQRTILQFLSTETTKIDDLMAEQEKLIALLKEKRQAVIAHAVTKGLDPTVPMKDSGVEWLGEVPAHWTVISLGRVTQEKCDGPFGSGLKSEHYTESGVRVIRLQNIRQDGFDGSDEAFIDAEYYQSTLAGRDVVAGDVLIAGLGDERNTVGRACVAPEDIAPAMVKADCFRFRLFTETAVPTFVARQLSVSSSADAGAFATGTTRSRIPLTVMATRKVSLPPAKEQQEIVSWIEQEMVKLDALCAECEQAIDLLKERRTALISAAVTGQIDVRGLIKDEQEQAA</sequence>
<dbReference type="Proteomes" id="UP000236021">
    <property type="component" value="Unassembled WGS sequence"/>
</dbReference>
<dbReference type="RefSeq" id="WP_102856616.1">
    <property type="nucleotide sequence ID" value="NZ_JAMOHT010000029.1"/>
</dbReference>
<evidence type="ECO:0000256" key="1">
    <source>
        <dbReference type="ARBA" id="ARBA00010923"/>
    </source>
</evidence>
<dbReference type="SUPFAM" id="SSF116734">
    <property type="entry name" value="DNA methylase specificity domain"/>
    <property type="match status" value="2"/>
</dbReference>
<organism evidence="5 6">
    <name type="scientific">Stutzerimonas decontaminans</name>
    <dbReference type="NCBI Taxonomy" id="3022791"/>
    <lineage>
        <taxon>Bacteria</taxon>
        <taxon>Pseudomonadati</taxon>
        <taxon>Pseudomonadota</taxon>
        <taxon>Gammaproteobacteria</taxon>
        <taxon>Pseudomonadales</taxon>
        <taxon>Pseudomonadaceae</taxon>
        <taxon>Stutzerimonas</taxon>
    </lineage>
</organism>
<dbReference type="Gene3D" id="3.90.220.20">
    <property type="entry name" value="DNA methylase specificity domains"/>
    <property type="match status" value="2"/>
</dbReference>
<evidence type="ECO:0000256" key="3">
    <source>
        <dbReference type="ARBA" id="ARBA00023125"/>
    </source>
</evidence>
<proteinExistence type="inferred from homology"/>
<dbReference type="EMBL" id="POUI01000001">
    <property type="protein sequence ID" value="PNF85311.1"/>
    <property type="molecule type" value="Genomic_DNA"/>
</dbReference>
<keyword evidence="2" id="KW-0680">Restriction system</keyword>
<protein>
    <recommendedName>
        <fullName evidence="4">Type I restriction modification DNA specificity domain-containing protein</fullName>
    </recommendedName>
</protein>
<evidence type="ECO:0000259" key="4">
    <source>
        <dbReference type="Pfam" id="PF01420"/>
    </source>
</evidence>
<dbReference type="PANTHER" id="PTHR30408">
    <property type="entry name" value="TYPE-1 RESTRICTION ENZYME ECOKI SPECIFICITY PROTEIN"/>
    <property type="match status" value="1"/>
</dbReference>
<feature type="domain" description="Type I restriction modification DNA specificity" evidence="4">
    <location>
        <begin position="21"/>
        <end position="198"/>
    </location>
</feature>
<dbReference type="PANTHER" id="PTHR30408:SF12">
    <property type="entry name" value="TYPE I RESTRICTION ENZYME MJAVIII SPECIFICITY SUBUNIT"/>
    <property type="match status" value="1"/>
</dbReference>
<comment type="caution">
    <text evidence="5">The sequence shown here is derived from an EMBL/GenBank/DDBJ whole genome shotgun (WGS) entry which is preliminary data.</text>
</comment>
<evidence type="ECO:0000313" key="5">
    <source>
        <dbReference type="EMBL" id="PNF85311.1"/>
    </source>
</evidence>
<keyword evidence="3" id="KW-0238">DNA-binding</keyword>